<dbReference type="GO" id="GO:0032259">
    <property type="term" value="P:methylation"/>
    <property type="evidence" value="ECO:0007669"/>
    <property type="project" value="UniProtKB-KW"/>
</dbReference>
<dbReference type="PRINTS" id="PR00507">
    <property type="entry name" value="N12N6MTFRASE"/>
</dbReference>
<reference evidence="8 9" key="1">
    <citation type="submission" date="2018-03" db="EMBL/GenBank/DDBJ databases">
        <title>Genomic Encyclopedia of Archaeal and Bacterial Type Strains, Phase II (KMG-II): from individual species to whole genera.</title>
        <authorList>
            <person name="Goeker M."/>
        </authorList>
    </citation>
    <scope>NUCLEOTIDE SEQUENCE [LARGE SCALE GENOMIC DNA]</scope>
    <source>
        <strain evidence="8 9">DSM 28229</strain>
    </source>
</reference>
<evidence type="ECO:0000256" key="1">
    <source>
        <dbReference type="ARBA" id="ARBA00011900"/>
    </source>
</evidence>
<feature type="domain" description="Type II methyltransferase M.TaqI-like" evidence="7">
    <location>
        <begin position="558"/>
        <end position="835"/>
    </location>
</feature>
<evidence type="ECO:0000256" key="3">
    <source>
        <dbReference type="ARBA" id="ARBA00022679"/>
    </source>
</evidence>
<dbReference type="RefSeq" id="WP_211323819.1">
    <property type="nucleotide sequence ID" value="NZ_QGDO01000003.1"/>
</dbReference>
<dbReference type="PANTHER" id="PTHR33841">
    <property type="entry name" value="DNA METHYLTRANSFERASE YEEA-RELATED"/>
    <property type="match status" value="1"/>
</dbReference>
<dbReference type="PANTHER" id="PTHR33841:SF1">
    <property type="entry name" value="DNA METHYLTRANSFERASE A"/>
    <property type="match status" value="1"/>
</dbReference>
<keyword evidence="3" id="KW-0808">Transferase</keyword>
<evidence type="ECO:0000313" key="8">
    <source>
        <dbReference type="EMBL" id="PWJ42227.1"/>
    </source>
</evidence>
<dbReference type="InterPro" id="IPR011639">
    <property type="entry name" value="MethylTrfase_TaqI-like_dom"/>
</dbReference>
<dbReference type="Proteomes" id="UP000245535">
    <property type="component" value="Unassembled WGS sequence"/>
</dbReference>
<keyword evidence="2" id="KW-0489">Methyltransferase</keyword>
<evidence type="ECO:0000259" key="7">
    <source>
        <dbReference type="Pfam" id="PF07669"/>
    </source>
</evidence>
<accession>A0A315ZY08</accession>
<dbReference type="EC" id="2.1.1.72" evidence="1"/>
<sequence length="1399" mass="160713">MSFTAINIQGNIISGEILDRIAKEEDYKFQKPKDFGFIDSEELREEIGNAWHDARHQYQRFKRKEAKLLESNSAISETKLWVLSFLGNLGYVSENATAETIHEKKYAISHRDKDLGEFPIHIVGWRTSLDKKQERTADNRSPHALVQEYLNYTEHLYGLVTNGKQLRLLRDATRLAKLSFLEFDLEKIMEEELYAEFALLYRVLHKTRAPQQKGEGEDSYWEKYHIDALESGSRIREKLSAAVETSIIELANGFLKHEQNTALRAELANKKIDEGAFYLSLLRMVYRMLFLMVTEERNLIFPKPNGEGDQYAQMREIYYRYYSLSRIKKLVEQKHFIAKYHHDLWESLKTCFAIFESQTYAEKLGLRALSSGLFSPNALGVLAEVKLSNEVFLKVLSNLSYFENEKKQLVRVNFSDLDVEEFGSVYEGLLEYKPAFVEESGHPKFQFVKGDDRSSSGSHYTPEELVKPLIKHSLAYQIEDRLEKPQDFIAESSRTKSKAEQQEEALLGLKVCDVACGSGHILLSAARRIAFDLAVVRTQEEQPNPTALRTAVRDVIRHCIYGVDLNPLAVELCKVALWLEAHNPNEPLNFLDHHIKCGNAIVGLAHADELKNGIADEAFKKLAGDDKEVIKEFSTRNKQQRKNRGQLQTFDVSKTSIPLKEVLEKHKEIVAMPESTPEEIQAKEQAYYAFAESEHARKIQILADLQIAQFFIPKTDEHRRELTTDSDYYQFLQGKKVLQGQGVAKAMALGEQKHFFHWFLEFPQVMAKGGFDCILGNPPFLGGQMLSGNFGLQFVEFIKHYYAPIDTVNLVTYFFRRNFDLISENKFISLISTDAISDGKNRAGGLEVICGNKGEINFALKNIVWPGDDANLEVSLISIYKGKFNGVKYLDKENVNQINPDLSSSNNYIKPFQLKQNKNKSFQGPILLGDGFVLSKKEADSLISVNDNNRDVIQPYQNGSELNSNIYQETTRYAINFFDWAQEQAENYTECFEIVKNKVLPFRKTTLGKKEVLNSRDKRVLEQYWKYEAPRPSLYSKLKNVKRYFRISTGGTKYVVFAPSSEEIVFSHTIAIIALESFYFFGFLSSSIYDHWAWSNCRKKGGATLRYAPTTAFETFPFIDKDNFENHNFIENISEVYSNSRNELMHLIQLGLTKTYNQFHNPRLTSEVELLKKADFEKQYGKETWNLYNHLEVNKAGKVSYQEAVPMIEELRLLHKEMDQAVLEAYGWGDIQLRHDFYEVEYLPENDRIRYTIHPEARKEVLKRLLLLNHERYEEEVAQGLHTKGKKKTATKPKPKATAKATKKASTPPQATGDLFGGTATQTNIQKEVTIGSRVVIRNLQTKNEMKVTLSAEQNPTPYDLFGHQNLKITSQMALAMLNRKAGSKFRVGDAEWEILRVE</sequence>
<evidence type="ECO:0000313" key="9">
    <source>
        <dbReference type="Proteomes" id="UP000245535"/>
    </source>
</evidence>
<comment type="catalytic activity">
    <reaction evidence="5">
        <text>a 2'-deoxyadenosine in DNA + S-adenosyl-L-methionine = an N(6)-methyl-2'-deoxyadenosine in DNA + S-adenosyl-L-homocysteine + H(+)</text>
        <dbReference type="Rhea" id="RHEA:15197"/>
        <dbReference type="Rhea" id="RHEA-COMP:12418"/>
        <dbReference type="Rhea" id="RHEA-COMP:12419"/>
        <dbReference type="ChEBI" id="CHEBI:15378"/>
        <dbReference type="ChEBI" id="CHEBI:57856"/>
        <dbReference type="ChEBI" id="CHEBI:59789"/>
        <dbReference type="ChEBI" id="CHEBI:90615"/>
        <dbReference type="ChEBI" id="CHEBI:90616"/>
        <dbReference type="EC" id="2.1.1.72"/>
    </reaction>
</comment>
<dbReference type="Gene3D" id="3.10.50.30">
    <property type="entry name" value="Transcription elongation factor, GreA/GreB, C-terminal domain"/>
    <property type="match status" value="1"/>
</dbReference>
<evidence type="ECO:0000256" key="4">
    <source>
        <dbReference type="ARBA" id="ARBA00022691"/>
    </source>
</evidence>
<keyword evidence="4" id="KW-0949">S-adenosyl-L-methionine</keyword>
<keyword evidence="9" id="KW-1185">Reference proteome</keyword>
<dbReference type="GO" id="GO:0003677">
    <property type="term" value="F:DNA binding"/>
    <property type="evidence" value="ECO:0007669"/>
    <property type="project" value="InterPro"/>
</dbReference>
<dbReference type="PROSITE" id="PS00092">
    <property type="entry name" value="N6_MTASE"/>
    <property type="match status" value="1"/>
</dbReference>
<evidence type="ECO:0000256" key="5">
    <source>
        <dbReference type="ARBA" id="ARBA00047942"/>
    </source>
</evidence>
<name>A0A315ZY08_SEDFL</name>
<dbReference type="EMBL" id="QGDO01000003">
    <property type="protein sequence ID" value="PWJ42227.1"/>
    <property type="molecule type" value="Genomic_DNA"/>
</dbReference>
<dbReference type="GO" id="GO:0009007">
    <property type="term" value="F:site-specific DNA-methyltransferase (adenine-specific) activity"/>
    <property type="evidence" value="ECO:0007669"/>
    <property type="project" value="UniProtKB-EC"/>
</dbReference>
<proteinExistence type="predicted"/>
<evidence type="ECO:0000256" key="6">
    <source>
        <dbReference type="SAM" id="MobiDB-lite"/>
    </source>
</evidence>
<organism evidence="8 9">
    <name type="scientific">Sediminitomix flava</name>
    <dbReference type="NCBI Taxonomy" id="379075"/>
    <lineage>
        <taxon>Bacteria</taxon>
        <taxon>Pseudomonadati</taxon>
        <taxon>Bacteroidota</taxon>
        <taxon>Cytophagia</taxon>
        <taxon>Cytophagales</taxon>
        <taxon>Flammeovirgaceae</taxon>
        <taxon>Sediminitomix</taxon>
    </lineage>
</organism>
<evidence type="ECO:0000256" key="2">
    <source>
        <dbReference type="ARBA" id="ARBA00022603"/>
    </source>
</evidence>
<protein>
    <recommendedName>
        <fullName evidence="1">site-specific DNA-methyltransferase (adenine-specific)</fullName>
        <ecNumber evidence="1">2.1.1.72</ecNumber>
    </recommendedName>
</protein>
<dbReference type="GO" id="GO:0032784">
    <property type="term" value="P:regulation of DNA-templated transcription elongation"/>
    <property type="evidence" value="ECO:0007669"/>
    <property type="project" value="InterPro"/>
</dbReference>
<dbReference type="InterPro" id="IPR029063">
    <property type="entry name" value="SAM-dependent_MTases_sf"/>
</dbReference>
<dbReference type="InterPro" id="IPR050953">
    <property type="entry name" value="N4_N6_ade-DNA_methylase"/>
</dbReference>
<dbReference type="Gene3D" id="3.40.50.150">
    <property type="entry name" value="Vaccinia Virus protein VP39"/>
    <property type="match status" value="1"/>
</dbReference>
<gene>
    <name evidence="8" type="ORF">BC781_103479</name>
</gene>
<dbReference type="Pfam" id="PF07669">
    <property type="entry name" value="Eco57I"/>
    <property type="match status" value="1"/>
</dbReference>
<dbReference type="SUPFAM" id="SSF53335">
    <property type="entry name" value="S-adenosyl-L-methionine-dependent methyltransferases"/>
    <property type="match status" value="1"/>
</dbReference>
<feature type="region of interest" description="Disordered" evidence="6">
    <location>
        <begin position="1277"/>
        <end position="1318"/>
    </location>
</feature>
<comment type="caution">
    <text evidence="8">The sequence shown here is derived from an EMBL/GenBank/DDBJ whole genome shotgun (WGS) entry which is preliminary data.</text>
</comment>
<dbReference type="GO" id="GO:0006304">
    <property type="term" value="P:DNA modification"/>
    <property type="evidence" value="ECO:0007669"/>
    <property type="project" value="InterPro"/>
</dbReference>
<dbReference type="InterPro" id="IPR036953">
    <property type="entry name" value="GreA/GreB_C_sf"/>
</dbReference>
<dbReference type="InterPro" id="IPR002052">
    <property type="entry name" value="DNA_methylase_N6_adenine_CS"/>
</dbReference>
<feature type="compositionally biased region" description="Basic residues" evidence="6">
    <location>
        <begin position="1283"/>
        <end position="1303"/>
    </location>
</feature>